<feature type="compositionally biased region" description="Polar residues" evidence="1">
    <location>
        <begin position="135"/>
        <end position="166"/>
    </location>
</feature>
<gene>
    <name evidence="2" type="ORF">N8I77_003234</name>
</gene>
<feature type="region of interest" description="Disordered" evidence="1">
    <location>
        <begin position="123"/>
        <end position="183"/>
    </location>
</feature>
<dbReference type="AlphaFoldDB" id="A0AAD9SKX8"/>
<proteinExistence type="predicted"/>
<evidence type="ECO:0000256" key="1">
    <source>
        <dbReference type="SAM" id="MobiDB-lite"/>
    </source>
</evidence>
<evidence type="ECO:0000313" key="3">
    <source>
        <dbReference type="Proteomes" id="UP001265746"/>
    </source>
</evidence>
<accession>A0AAD9SKX8</accession>
<protein>
    <submittedName>
        <fullName evidence="2">Uncharacterized protein</fullName>
    </submittedName>
</protein>
<organism evidence="2 3">
    <name type="scientific">Phomopsis amygdali</name>
    <name type="common">Fusicoccum amygdali</name>
    <dbReference type="NCBI Taxonomy" id="1214568"/>
    <lineage>
        <taxon>Eukaryota</taxon>
        <taxon>Fungi</taxon>
        <taxon>Dikarya</taxon>
        <taxon>Ascomycota</taxon>
        <taxon>Pezizomycotina</taxon>
        <taxon>Sordariomycetes</taxon>
        <taxon>Sordariomycetidae</taxon>
        <taxon>Diaporthales</taxon>
        <taxon>Diaporthaceae</taxon>
        <taxon>Diaporthe</taxon>
    </lineage>
</organism>
<dbReference type="Proteomes" id="UP001265746">
    <property type="component" value="Unassembled WGS sequence"/>
</dbReference>
<name>A0AAD9SKX8_PHOAM</name>
<reference evidence="2" key="1">
    <citation type="submission" date="2023-06" db="EMBL/GenBank/DDBJ databases">
        <authorList>
            <person name="Noh H."/>
        </authorList>
    </citation>
    <scope>NUCLEOTIDE SEQUENCE</scope>
    <source>
        <strain evidence="2">DUCC20226</strain>
    </source>
</reference>
<keyword evidence="3" id="KW-1185">Reference proteome</keyword>
<evidence type="ECO:0000313" key="2">
    <source>
        <dbReference type="EMBL" id="KAK2609747.1"/>
    </source>
</evidence>
<dbReference type="EMBL" id="JAUJFL010000002">
    <property type="protein sequence ID" value="KAK2609747.1"/>
    <property type="molecule type" value="Genomic_DNA"/>
</dbReference>
<comment type="caution">
    <text evidence="2">The sequence shown here is derived from an EMBL/GenBank/DDBJ whole genome shotgun (WGS) entry which is preliminary data.</text>
</comment>
<sequence length="206" mass="22776">MTSSAWEAITIVFGAVFSFLQRRDLNRVVGPAQRNPHPFGTREWKDFVDAQATYHERMVLRMADLEAQVNQTTELAEALQEMANFQASMIKDLRLENSALRNGPDIEILERIYEKMHTPIKKPAQEAMAKAQPPEQGSSEPGNATVSSVAGSTNFAANKASESSNRVPEAFVSPGARIPARPLTLAEELEAHLREESEDESEAVDP</sequence>